<keyword evidence="1" id="KW-0472">Membrane</keyword>
<accession>A0ABD0V5J1</accession>
<proteinExistence type="predicted"/>
<evidence type="ECO:0000313" key="2">
    <source>
        <dbReference type="EMBL" id="KAL0919868.1"/>
    </source>
</evidence>
<keyword evidence="1" id="KW-0812">Transmembrane</keyword>
<dbReference type="AlphaFoldDB" id="A0ABD0V5J1"/>
<reference evidence="2 3" key="1">
    <citation type="journal article" date="2024" name="Plant Biotechnol. J.">
        <title>Dendrobium thyrsiflorum genome and its molecular insights into genes involved in important horticultural traits.</title>
        <authorList>
            <person name="Chen B."/>
            <person name="Wang J.Y."/>
            <person name="Zheng P.J."/>
            <person name="Li K.L."/>
            <person name="Liang Y.M."/>
            <person name="Chen X.F."/>
            <person name="Zhang C."/>
            <person name="Zhao X."/>
            <person name="He X."/>
            <person name="Zhang G.Q."/>
            <person name="Liu Z.J."/>
            <person name="Xu Q."/>
        </authorList>
    </citation>
    <scope>NUCLEOTIDE SEQUENCE [LARGE SCALE GENOMIC DNA]</scope>
    <source>
        <strain evidence="2">GZMU011</strain>
    </source>
</reference>
<organism evidence="2 3">
    <name type="scientific">Dendrobium thyrsiflorum</name>
    <name type="common">Pinecone-like raceme dendrobium</name>
    <name type="synonym">Orchid</name>
    <dbReference type="NCBI Taxonomy" id="117978"/>
    <lineage>
        <taxon>Eukaryota</taxon>
        <taxon>Viridiplantae</taxon>
        <taxon>Streptophyta</taxon>
        <taxon>Embryophyta</taxon>
        <taxon>Tracheophyta</taxon>
        <taxon>Spermatophyta</taxon>
        <taxon>Magnoliopsida</taxon>
        <taxon>Liliopsida</taxon>
        <taxon>Asparagales</taxon>
        <taxon>Orchidaceae</taxon>
        <taxon>Epidendroideae</taxon>
        <taxon>Malaxideae</taxon>
        <taxon>Dendrobiinae</taxon>
        <taxon>Dendrobium</taxon>
    </lineage>
</organism>
<sequence length="113" mass="13191">MPFYHLKYLAASLEISVQIWSLAFLPGFQITSFLFQAKQVDHKNNHTFTSKVVWKASSLYHFMKIALSFINLRVLAQATDKCIISNDIRATNPIKNRYIFQRRDIREVGVVRD</sequence>
<evidence type="ECO:0000313" key="3">
    <source>
        <dbReference type="Proteomes" id="UP001552299"/>
    </source>
</evidence>
<keyword evidence="3" id="KW-1185">Reference proteome</keyword>
<evidence type="ECO:0000256" key="1">
    <source>
        <dbReference type="SAM" id="Phobius"/>
    </source>
</evidence>
<name>A0ABD0V5J1_DENTH</name>
<dbReference type="EMBL" id="JANQDX010000009">
    <property type="protein sequence ID" value="KAL0919868.1"/>
    <property type="molecule type" value="Genomic_DNA"/>
</dbReference>
<feature type="transmembrane region" description="Helical" evidence="1">
    <location>
        <begin position="15"/>
        <end position="35"/>
    </location>
</feature>
<comment type="caution">
    <text evidence="2">The sequence shown here is derived from an EMBL/GenBank/DDBJ whole genome shotgun (WGS) entry which is preliminary data.</text>
</comment>
<dbReference type="Proteomes" id="UP001552299">
    <property type="component" value="Unassembled WGS sequence"/>
</dbReference>
<gene>
    <name evidence="2" type="ORF">M5K25_011993</name>
</gene>
<keyword evidence="1" id="KW-1133">Transmembrane helix</keyword>
<protein>
    <submittedName>
        <fullName evidence="2">Uncharacterized protein</fullName>
    </submittedName>
</protein>